<dbReference type="CDD" id="cd22977">
    <property type="entry name" value="DD_FBXL13"/>
    <property type="match status" value="1"/>
</dbReference>
<protein>
    <submittedName>
        <fullName evidence="1">Uncharacterized protein</fullName>
    </submittedName>
</protein>
<evidence type="ECO:0000313" key="1">
    <source>
        <dbReference type="EMBL" id="CEK63006.1"/>
    </source>
</evidence>
<dbReference type="EMBL" id="HACG01016141">
    <property type="protein sequence ID" value="CEK63006.1"/>
    <property type="molecule type" value="Transcribed_RNA"/>
</dbReference>
<feature type="non-terminal residue" evidence="1">
    <location>
        <position position="54"/>
    </location>
</feature>
<proteinExistence type="predicted"/>
<accession>A0A0B6Z559</accession>
<name>A0A0B6Z559_9EUPU</name>
<reference evidence="1" key="1">
    <citation type="submission" date="2014-12" db="EMBL/GenBank/DDBJ databases">
        <title>Insight into the proteome of Arion vulgaris.</title>
        <authorList>
            <person name="Aradska J."/>
            <person name="Bulat T."/>
            <person name="Smidak R."/>
            <person name="Sarate P."/>
            <person name="Gangsoo J."/>
            <person name="Sialana F."/>
            <person name="Bilban M."/>
            <person name="Lubec G."/>
        </authorList>
    </citation>
    <scope>NUCLEOTIDE SEQUENCE</scope>
    <source>
        <tissue evidence="1">Skin</tissue>
    </source>
</reference>
<sequence>MAASLRGISPELRDYIRVNKMPGIYEAILCGLTVMCPEDFLSFILEKLMYLKKH</sequence>
<dbReference type="AlphaFoldDB" id="A0A0B6Z559"/>
<gene>
    <name evidence="1" type="primary">ORF46794</name>
</gene>
<organism evidence="1">
    <name type="scientific">Arion vulgaris</name>
    <dbReference type="NCBI Taxonomy" id="1028688"/>
    <lineage>
        <taxon>Eukaryota</taxon>
        <taxon>Metazoa</taxon>
        <taxon>Spiralia</taxon>
        <taxon>Lophotrochozoa</taxon>
        <taxon>Mollusca</taxon>
        <taxon>Gastropoda</taxon>
        <taxon>Heterobranchia</taxon>
        <taxon>Euthyneura</taxon>
        <taxon>Panpulmonata</taxon>
        <taxon>Eupulmonata</taxon>
        <taxon>Stylommatophora</taxon>
        <taxon>Helicina</taxon>
        <taxon>Arionoidea</taxon>
        <taxon>Arionidae</taxon>
        <taxon>Arion</taxon>
    </lineage>
</organism>